<protein>
    <submittedName>
        <fullName evidence="5">Helix-turn-helix transcriptional regulator</fullName>
    </submittedName>
</protein>
<comment type="caution">
    <text evidence="5">The sequence shown here is derived from an EMBL/GenBank/DDBJ whole genome shotgun (WGS) entry which is preliminary data.</text>
</comment>
<evidence type="ECO:0000313" key="5">
    <source>
        <dbReference type="EMBL" id="KAA2238942.1"/>
    </source>
</evidence>
<evidence type="ECO:0000256" key="2">
    <source>
        <dbReference type="ARBA" id="ARBA00023125"/>
    </source>
</evidence>
<reference evidence="5 6" key="2">
    <citation type="submission" date="2019-09" db="EMBL/GenBank/DDBJ databases">
        <authorList>
            <person name="Jin C."/>
        </authorList>
    </citation>
    <scope>NUCLEOTIDE SEQUENCE [LARGE SCALE GENOMIC DNA]</scope>
    <source>
        <strain evidence="5 6">BN140078</strain>
    </source>
</reference>
<dbReference type="SUPFAM" id="SSF46785">
    <property type="entry name" value="Winged helix' DNA-binding domain"/>
    <property type="match status" value="1"/>
</dbReference>
<name>A0A5B2VKX3_9BACT</name>
<dbReference type="InterPro" id="IPR036388">
    <property type="entry name" value="WH-like_DNA-bd_sf"/>
</dbReference>
<dbReference type="AlphaFoldDB" id="A0A5B2VKX3"/>
<keyword evidence="3" id="KW-0804">Transcription</keyword>
<reference evidence="5 6" key="1">
    <citation type="submission" date="2019-09" db="EMBL/GenBank/DDBJ databases">
        <title>Chitinophaga ginsengihumi sp. nov., isolated from soil of ginseng rhizosphere.</title>
        <authorList>
            <person name="Lee J."/>
        </authorList>
    </citation>
    <scope>NUCLEOTIDE SEQUENCE [LARGE SCALE GENOMIC DNA]</scope>
    <source>
        <strain evidence="5 6">BN140078</strain>
    </source>
</reference>
<organism evidence="5 6">
    <name type="scientific">Chitinophaga agrisoli</name>
    <dbReference type="NCBI Taxonomy" id="2607653"/>
    <lineage>
        <taxon>Bacteria</taxon>
        <taxon>Pseudomonadati</taxon>
        <taxon>Bacteroidota</taxon>
        <taxon>Chitinophagia</taxon>
        <taxon>Chitinophagales</taxon>
        <taxon>Chitinophagaceae</taxon>
        <taxon>Chitinophaga</taxon>
    </lineage>
</organism>
<evidence type="ECO:0000313" key="6">
    <source>
        <dbReference type="Proteomes" id="UP000324611"/>
    </source>
</evidence>
<feature type="domain" description="HTH hxlR-type" evidence="4">
    <location>
        <begin position="16"/>
        <end position="119"/>
    </location>
</feature>
<dbReference type="PROSITE" id="PS51118">
    <property type="entry name" value="HTH_HXLR"/>
    <property type="match status" value="1"/>
</dbReference>
<gene>
    <name evidence="5" type="ORF">F0L74_22265</name>
</gene>
<dbReference type="PANTHER" id="PTHR33204">
    <property type="entry name" value="TRANSCRIPTIONAL REGULATOR, MARR FAMILY"/>
    <property type="match status" value="1"/>
</dbReference>
<evidence type="ECO:0000256" key="1">
    <source>
        <dbReference type="ARBA" id="ARBA00023015"/>
    </source>
</evidence>
<dbReference type="Gene3D" id="1.10.10.10">
    <property type="entry name" value="Winged helix-like DNA-binding domain superfamily/Winged helix DNA-binding domain"/>
    <property type="match status" value="1"/>
</dbReference>
<keyword evidence="2" id="KW-0238">DNA-binding</keyword>
<dbReference type="PANTHER" id="PTHR33204:SF29">
    <property type="entry name" value="TRANSCRIPTIONAL REGULATOR"/>
    <property type="match status" value="1"/>
</dbReference>
<evidence type="ECO:0000259" key="4">
    <source>
        <dbReference type="PROSITE" id="PS51118"/>
    </source>
</evidence>
<proteinExistence type="predicted"/>
<dbReference type="InterPro" id="IPR036390">
    <property type="entry name" value="WH_DNA-bd_sf"/>
</dbReference>
<sequence length="122" mass="13730">MEHNEQPTTYPTPYECQNSLGAIRDALFVIGGKWKLQVISAIGQGHNRFNELQRALTGISARVLSAELKDLELNGFVTRKADPNSPVNVEYGLTDYVHTLYDVLRSLTEWGEMHGKKIRGKD</sequence>
<dbReference type="RefSeq" id="WP_149840121.1">
    <property type="nucleotide sequence ID" value="NZ_VUOC01000004.1"/>
</dbReference>
<evidence type="ECO:0000256" key="3">
    <source>
        <dbReference type="ARBA" id="ARBA00023163"/>
    </source>
</evidence>
<accession>A0A5B2VKX3</accession>
<dbReference type="Pfam" id="PF01638">
    <property type="entry name" value="HxlR"/>
    <property type="match status" value="1"/>
</dbReference>
<dbReference type="Proteomes" id="UP000324611">
    <property type="component" value="Unassembled WGS sequence"/>
</dbReference>
<dbReference type="EMBL" id="VUOC01000004">
    <property type="protein sequence ID" value="KAA2238942.1"/>
    <property type="molecule type" value="Genomic_DNA"/>
</dbReference>
<keyword evidence="1" id="KW-0805">Transcription regulation</keyword>
<dbReference type="GO" id="GO:0003677">
    <property type="term" value="F:DNA binding"/>
    <property type="evidence" value="ECO:0007669"/>
    <property type="project" value="UniProtKB-KW"/>
</dbReference>
<dbReference type="InterPro" id="IPR002577">
    <property type="entry name" value="HTH_HxlR"/>
</dbReference>
<keyword evidence="6" id="KW-1185">Reference proteome</keyword>